<comment type="similarity">
    <text evidence="2 7">Belongs to the DedA family.</text>
</comment>
<accession>A0ABS1VT81</accession>
<evidence type="ECO:0000256" key="3">
    <source>
        <dbReference type="ARBA" id="ARBA00022475"/>
    </source>
</evidence>
<keyword evidence="6 7" id="KW-0472">Membrane</keyword>
<dbReference type="RefSeq" id="WP_202994294.1">
    <property type="nucleotide sequence ID" value="NZ_JAENHO010000007.1"/>
</dbReference>
<reference evidence="9 10" key="1">
    <citation type="submission" date="2021-01" db="EMBL/GenBank/DDBJ databases">
        <title>Actinoplanes sp. nov. LDG1-01 isolated from lichen.</title>
        <authorList>
            <person name="Saeng-In P."/>
            <person name="Phongsopitanun W."/>
            <person name="Kanchanasin P."/>
            <person name="Yuki M."/>
            <person name="Kudo T."/>
            <person name="Ohkuma M."/>
            <person name="Tanasupawat S."/>
        </authorList>
    </citation>
    <scope>NUCLEOTIDE SEQUENCE [LARGE SCALE GENOMIC DNA]</scope>
    <source>
        <strain evidence="9 10">LDG1-01</strain>
    </source>
</reference>
<evidence type="ECO:0000256" key="1">
    <source>
        <dbReference type="ARBA" id="ARBA00004651"/>
    </source>
</evidence>
<dbReference type="InterPro" id="IPR032816">
    <property type="entry name" value="VTT_dom"/>
</dbReference>
<gene>
    <name evidence="9" type="ORF">JKJ07_25535</name>
</gene>
<dbReference type="PANTHER" id="PTHR30353:SF0">
    <property type="entry name" value="TRANSMEMBRANE PROTEIN"/>
    <property type="match status" value="1"/>
</dbReference>
<protein>
    <submittedName>
        <fullName evidence="9">DedA family protein</fullName>
    </submittedName>
</protein>
<feature type="transmembrane region" description="Helical" evidence="7">
    <location>
        <begin position="63"/>
        <end position="84"/>
    </location>
</feature>
<evidence type="ECO:0000256" key="2">
    <source>
        <dbReference type="ARBA" id="ARBA00010792"/>
    </source>
</evidence>
<comment type="caution">
    <text evidence="9">The sequence shown here is derived from an EMBL/GenBank/DDBJ whole genome shotgun (WGS) entry which is preliminary data.</text>
</comment>
<evidence type="ECO:0000313" key="9">
    <source>
        <dbReference type="EMBL" id="MBL7257670.1"/>
    </source>
</evidence>
<sequence>MIRTVEVREARELLDHLLPLIASPWLYVVVFAIVAIDGFIPAMPSDPVVIGLAALSASGPPDVVMLAAVVITGGLAGDRVAYLLGRTAGHRVRNPKLVMAKQKAERALRRHGGGAILVGRFLPYGRTATAMTAGSAGLPPSRFTLHTTLAAVAWATYAIGLGRLGGETFARSPLLGAAFGIALGMVIGGAYTLVERRRAKTAAEEPEPELVASGRR</sequence>
<keyword evidence="10" id="KW-1185">Reference proteome</keyword>
<evidence type="ECO:0000256" key="6">
    <source>
        <dbReference type="ARBA" id="ARBA00023136"/>
    </source>
</evidence>
<feature type="domain" description="VTT" evidence="8">
    <location>
        <begin position="44"/>
        <end position="163"/>
    </location>
</feature>
<proteinExistence type="inferred from homology"/>
<keyword evidence="4 7" id="KW-0812">Transmembrane</keyword>
<name>A0ABS1VT81_9ACTN</name>
<evidence type="ECO:0000259" key="8">
    <source>
        <dbReference type="Pfam" id="PF09335"/>
    </source>
</evidence>
<dbReference type="Proteomes" id="UP000598996">
    <property type="component" value="Unassembled WGS sequence"/>
</dbReference>
<keyword evidence="3 7" id="KW-1003">Cell membrane</keyword>
<feature type="transmembrane region" description="Helical" evidence="7">
    <location>
        <begin position="20"/>
        <end position="43"/>
    </location>
</feature>
<feature type="transmembrane region" description="Helical" evidence="7">
    <location>
        <begin position="174"/>
        <end position="194"/>
    </location>
</feature>
<dbReference type="InterPro" id="IPR032818">
    <property type="entry name" value="DedA-like"/>
</dbReference>
<dbReference type="PANTHER" id="PTHR30353">
    <property type="entry name" value="INNER MEMBRANE PROTEIN DEDA-RELATED"/>
    <property type="match status" value="1"/>
</dbReference>
<evidence type="ECO:0000256" key="7">
    <source>
        <dbReference type="RuleBase" id="RU367016"/>
    </source>
</evidence>
<evidence type="ECO:0000256" key="4">
    <source>
        <dbReference type="ARBA" id="ARBA00022692"/>
    </source>
</evidence>
<organism evidence="9 10">
    <name type="scientific">Paractinoplanes lichenicola</name>
    <dbReference type="NCBI Taxonomy" id="2802976"/>
    <lineage>
        <taxon>Bacteria</taxon>
        <taxon>Bacillati</taxon>
        <taxon>Actinomycetota</taxon>
        <taxon>Actinomycetes</taxon>
        <taxon>Micromonosporales</taxon>
        <taxon>Micromonosporaceae</taxon>
        <taxon>Paractinoplanes</taxon>
    </lineage>
</organism>
<dbReference type="Pfam" id="PF09335">
    <property type="entry name" value="VTT_dom"/>
    <property type="match status" value="1"/>
</dbReference>
<evidence type="ECO:0000313" key="10">
    <source>
        <dbReference type="Proteomes" id="UP000598996"/>
    </source>
</evidence>
<comment type="subcellular location">
    <subcellularLocation>
        <location evidence="1 7">Cell membrane</location>
        <topology evidence="1 7">Multi-pass membrane protein</topology>
    </subcellularLocation>
</comment>
<dbReference type="EMBL" id="JAENHO010000007">
    <property type="protein sequence ID" value="MBL7257670.1"/>
    <property type="molecule type" value="Genomic_DNA"/>
</dbReference>
<evidence type="ECO:0000256" key="5">
    <source>
        <dbReference type="ARBA" id="ARBA00022989"/>
    </source>
</evidence>
<feature type="transmembrane region" description="Helical" evidence="7">
    <location>
        <begin position="143"/>
        <end position="162"/>
    </location>
</feature>
<keyword evidence="5 7" id="KW-1133">Transmembrane helix</keyword>